<dbReference type="Proteomes" id="UP001203423">
    <property type="component" value="Unassembled WGS sequence"/>
</dbReference>
<organism evidence="2 3">
    <name type="scientific">Shewanella surugensis</name>
    <dbReference type="NCBI Taxonomy" id="212020"/>
    <lineage>
        <taxon>Bacteria</taxon>
        <taxon>Pseudomonadati</taxon>
        <taxon>Pseudomonadota</taxon>
        <taxon>Gammaproteobacteria</taxon>
        <taxon>Alteromonadales</taxon>
        <taxon>Shewanellaceae</taxon>
        <taxon>Shewanella</taxon>
    </lineage>
</organism>
<dbReference type="RefSeq" id="WP_248940389.1">
    <property type="nucleotide sequence ID" value="NZ_JAKIKS010000039.1"/>
</dbReference>
<proteinExistence type="predicted"/>
<accession>A0ABT0LBP8</accession>
<gene>
    <name evidence="2" type="ORF">L2764_11625</name>
</gene>
<name>A0ABT0LBP8_9GAMM</name>
<feature type="chain" id="PRO_5045287349" evidence="1">
    <location>
        <begin position="37"/>
        <end position="160"/>
    </location>
</feature>
<keyword evidence="3" id="KW-1185">Reference proteome</keyword>
<dbReference type="EMBL" id="JAKIKS010000039">
    <property type="protein sequence ID" value="MCL1125107.1"/>
    <property type="molecule type" value="Genomic_DNA"/>
</dbReference>
<evidence type="ECO:0000313" key="2">
    <source>
        <dbReference type="EMBL" id="MCL1125107.1"/>
    </source>
</evidence>
<comment type="caution">
    <text evidence="2">The sequence shown here is derived from an EMBL/GenBank/DDBJ whole genome shotgun (WGS) entry which is preliminary data.</text>
</comment>
<sequence length="160" mass="18135">MGINHQYFSKCLSLSLSIVFCSSLILLILLTHPANASTHKTPLSTIEGDYYCKHLQSGYNPQLTINLTPTLTPFEERFYIFQLLFSGSENALSSFTKGYMLYDVQTHTAVSYLESKNKKNNKSPGLTYVTFSSAQEISFTTYFLEPSLNKIGEYYCEKES</sequence>
<keyword evidence="1" id="KW-0732">Signal</keyword>
<reference evidence="2 3" key="1">
    <citation type="submission" date="2022-01" db="EMBL/GenBank/DDBJ databases">
        <title>Whole genome-based taxonomy of the Shewanellaceae.</title>
        <authorList>
            <person name="Martin-Rodriguez A.J."/>
        </authorList>
    </citation>
    <scope>NUCLEOTIDE SEQUENCE [LARGE SCALE GENOMIC DNA]</scope>
    <source>
        <strain evidence="2 3">DSM 17177</strain>
    </source>
</reference>
<evidence type="ECO:0000313" key="3">
    <source>
        <dbReference type="Proteomes" id="UP001203423"/>
    </source>
</evidence>
<protein>
    <submittedName>
        <fullName evidence="2">Uncharacterized protein</fullName>
    </submittedName>
</protein>
<feature type="signal peptide" evidence="1">
    <location>
        <begin position="1"/>
        <end position="36"/>
    </location>
</feature>
<evidence type="ECO:0000256" key="1">
    <source>
        <dbReference type="SAM" id="SignalP"/>
    </source>
</evidence>